<feature type="compositionally biased region" description="Low complexity" evidence="1">
    <location>
        <begin position="61"/>
        <end position="76"/>
    </location>
</feature>
<dbReference type="OMA" id="PEQSNFS"/>
<protein>
    <submittedName>
        <fullName evidence="2">Uncharacterized protein</fullName>
    </submittedName>
</protein>
<name>A0A9Q0RKF2_BLOTA</name>
<feature type="compositionally biased region" description="Polar residues" evidence="1">
    <location>
        <begin position="153"/>
        <end position="162"/>
    </location>
</feature>
<accession>A0A9Q0RKF2</accession>
<dbReference type="AlphaFoldDB" id="A0A9Q0RKF2"/>
<reference evidence="2" key="1">
    <citation type="submission" date="2022-12" db="EMBL/GenBank/DDBJ databases">
        <title>Genome assemblies of Blomia tropicalis.</title>
        <authorList>
            <person name="Cui Y."/>
        </authorList>
    </citation>
    <scope>NUCLEOTIDE SEQUENCE</scope>
    <source>
        <tissue evidence="2">Adult mites</tissue>
    </source>
</reference>
<feature type="compositionally biased region" description="Basic and acidic residues" evidence="1">
    <location>
        <begin position="138"/>
        <end position="148"/>
    </location>
</feature>
<proteinExistence type="predicted"/>
<feature type="compositionally biased region" description="Basic and acidic residues" evidence="1">
    <location>
        <begin position="163"/>
        <end position="173"/>
    </location>
</feature>
<sequence length="318" mass="35657">MAETNGETKVETADSFARDYLDNLFNNSKNLGAFEEETLDLNIKSKYDDIVVDDDAETKITTENGVENNENGPIEPSVKAEFVESAANEEKANNPPEPENSSFQANDHEESKESVQEANHSNGVIEPEQSNFSVQPEESAKEADHSNDVVEPEQTNFSSQPEETVKEADHSNDVVEPEQSNFSAQPEESVKEANHSNDVIEPEQSNFSSQPEESVKEANHSNDVVEPEQSNFSVQSQETNGHVEINNWNKPIEVSTPVEEADEVGEMNFGKLGLKKSWWQHKDDDENKQPVDKFRTIKQNIRKGNTRSLMARFESLAE</sequence>
<feature type="region of interest" description="Disordered" evidence="1">
    <location>
        <begin position="50"/>
        <end position="248"/>
    </location>
</feature>
<evidence type="ECO:0000256" key="1">
    <source>
        <dbReference type="SAM" id="MobiDB-lite"/>
    </source>
</evidence>
<evidence type="ECO:0000313" key="3">
    <source>
        <dbReference type="Proteomes" id="UP001142055"/>
    </source>
</evidence>
<feature type="compositionally biased region" description="Basic and acidic residues" evidence="1">
    <location>
        <begin position="106"/>
        <end position="115"/>
    </location>
</feature>
<keyword evidence="3" id="KW-1185">Reference proteome</keyword>
<gene>
    <name evidence="2" type="ORF">RDWZM_007423</name>
</gene>
<comment type="caution">
    <text evidence="2">The sequence shown here is derived from an EMBL/GenBank/DDBJ whole genome shotgun (WGS) entry which is preliminary data.</text>
</comment>
<dbReference type="Proteomes" id="UP001142055">
    <property type="component" value="Chromosome 3"/>
</dbReference>
<feature type="compositionally biased region" description="Polar residues" evidence="1">
    <location>
        <begin position="203"/>
        <end position="212"/>
    </location>
</feature>
<organism evidence="2 3">
    <name type="scientific">Blomia tropicalis</name>
    <name type="common">Mite</name>
    <dbReference type="NCBI Taxonomy" id="40697"/>
    <lineage>
        <taxon>Eukaryota</taxon>
        <taxon>Metazoa</taxon>
        <taxon>Ecdysozoa</taxon>
        <taxon>Arthropoda</taxon>
        <taxon>Chelicerata</taxon>
        <taxon>Arachnida</taxon>
        <taxon>Acari</taxon>
        <taxon>Acariformes</taxon>
        <taxon>Sarcoptiformes</taxon>
        <taxon>Astigmata</taxon>
        <taxon>Glycyphagoidea</taxon>
        <taxon>Echimyopodidae</taxon>
        <taxon>Blomia</taxon>
    </lineage>
</organism>
<feature type="compositionally biased region" description="Polar residues" evidence="1">
    <location>
        <begin position="116"/>
        <end position="136"/>
    </location>
</feature>
<feature type="compositionally biased region" description="Polar residues" evidence="1">
    <location>
        <begin position="228"/>
        <end position="240"/>
    </location>
</feature>
<evidence type="ECO:0000313" key="2">
    <source>
        <dbReference type="EMBL" id="KAJ6216266.1"/>
    </source>
</evidence>
<dbReference type="EMBL" id="JAPWDV010000003">
    <property type="protein sequence ID" value="KAJ6216266.1"/>
    <property type="molecule type" value="Genomic_DNA"/>
</dbReference>